<dbReference type="EMBL" id="KL402808">
    <property type="protein sequence ID" value="KEH16838.1"/>
    <property type="molecule type" value="Genomic_DNA"/>
</dbReference>
<name>A0A072TIW8_MEDTR</name>
<reference evidence="3" key="3">
    <citation type="submission" date="2015-06" db="UniProtKB">
        <authorList>
            <consortium name="EnsemblPlants"/>
        </authorList>
    </citation>
    <scope>IDENTIFICATION</scope>
    <source>
        <strain evidence="3">cv. Jemalong A17</strain>
    </source>
</reference>
<keyword evidence="1" id="KW-0732">Signal</keyword>
<organism evidence="2 4">
    <name type="scientific">Medicago truncatula</name>
    <name type="common">Barrel medic</name>
    <name type="synonym">Medicago tribuloides</name>
    <dbReference type="NCBI Taxonomy" id="3880"/>
    <lineage>
        <taxon>Eukaryota</taxon>
        <taxon>Viridiplantae</taxon>
        <taxon>Streptophyta</taxon>
        <taxon>Embryophyta</taxon>
        <taxon>Tracheophyta</taxon>
        <taxon>Spermatophyta</taxon>
        <taxon>Magnoliopsida</taxon>
        <taxon>eudicotyledons</taxon>
        <taxon>Gunneridae</taxon>
        <taxon>Pentapetalae</taxon>
        <taxon>rosids</taxon>
        <taxon>fabids</taxon>
        <taxon>Fabales</taxon>
        <taxon>Fabaceae</taxon>
        <taxon>Papilionoideae</taxon>
        <taxon>50 kb inversion clade</taxon>
        <taxon>NPAAA clade</taxon>
        <taxon>Hologalegina</taxon>
        <taxon>IRL clade</taxon>
        <taxon>Trifolieae</taxon>
        <taxon>Medicago</taxon>
    </lineage>
</organism>
<evidence type="ECO:0000313" key="3">
    <source>
        <dbReference type="EnsemblPlants" id="KEH16838"/>
    </source>
</evidence>
<reference evidence="2 4" key="1">
    <citation type="journal article" date="2011" name="Nature">
        <title>The Medicago genome provides insight into the evolution of rhizobial symbioses.</title>
        <authorList>
            <person name="Young N.D."/>
            <person name="Debelle F."/>
            <person name="Oldroyd G.E."/>
            <person name="Geurts R."/>
            <person name="Cannon S.B."/>
            <person name="Udvardi M.K."/>
            <person name="Benedito V.A."/>
            <person name="Mayer K.F."/>
            <person name="Gouzy J."/>
            <person name="Schoof H."/>
            <person name="Van de Peer Y."/>
            <person name="Proost S."/>
            <person name="Cook D.R."/>
            <person name="Meyers B.C."/>
            <person name="Spannagl M."/>
            <person name="Cheung F."/>
            <person name="De Mita S."/>
            <person name="Krishnakumar V."/>
            <person name="Gundlach H."/>
            <person name="Zhou S."/>
            <person name="Mudge J."/>
            <person name="Bharti A.K."/>
            <person name="Murray J.D."/>
            <person name="Naoumkina M.A."/>
            <person name="Rosen B."/>
            <person name="Silverstein K.A."/>
            <person name="Tang H."/>
            <person name="Rombauts S."/>
            <person name="Zhao P.X."/>
            <person name="Zhou P."/>
            <person name="Barbe V."/>
            <person name="Bardou P."/>
            <person name="Bechner M."/>
            <person name="Bellec A."/>
            <person name="Berger A."/>
            <person name="Berges H."/>
            <person name="Bidwell S."/>
            <person name="Bisseling T."/>
            <person name="Choisne N."/>
            <person name="Couloux A."/>
            <person name="Denny R."/>
            <person name="Deshpande S."/>
            <person name="Dai X."/>
            <person name="Doyle J.J."/>
            <person name="Dudez A.M."/>
            <person name="Farmer A.D."/>
            <person name="Fouteau S."/>
            <person name="Franken C."/>
            <person name="Gibelin C."/>
            <person name="Gish J."/>
            <person name="Goldstein S."/>
            <person name="Gonzalez A.J."/>
            <person name="Green P.J."/>
            <person name="Hallab A."/>
            <person name="Hartog M."/>
            <person name="Hua A."/>
            <person name="Humphray S.J."/>
            <person name="Jeong D.H."/>
            <person name="Jing Y."/>
            <person name="Jocker A."/>
            <person name="Kenton S.M."/>
            <person name="Kim D.J."/>
            <person name="Klee K."/>
            <person name="Lai H."/>
            <person name="Lang C."/>
            <person name="Lin S."/>
            <person name="Macmil S.L."/>
            <person name="Magdelenat G."/>
            <person name="Matthews L."/>
            <person name="McCorrison J."/>
            <person name="Monaghan E.L."/>
            <person name="Mun J.H."/>
            <person name="Najar F.Z."/>
            <person name="Nicholson C."/>
            <person name="Noirot C."/>
            <person name="O'Bleness M."/>
            <person name="Paule C.R."/>
            <person name="Poulain J."/>
            <person name="Prion F."/>
            <person name="Qin B."/>
            <person name="Qu C."/>
            <person name="Retzel E.F."/>
            <person name="Riddle C."/>
            <person name="Sallet E."/>
            <person name="Samain S."/>
            <person name="Samson N."/>
            <person name="Sanders I."/>
            <person name="Saurat O."/>
            <person name="Scarpelli C."/>
            <person name="Schiex T."/>
            <person name="Segurens B."/>
            <person name="Severin A.J."/>
            <person name="Sherrier D.J."/>
            <person name="Shi R."/>
            <person name="Sims S."/>
            <person name="Singer S.R."/>
            <person name="Sinharoy S."/>
            <person name="Sterck L."/>
            <person name="Viollet A."/>
            <person name="Wang B.B."/>
            <person name="Wang K."/>
            <person name="Wang M."/>
            <person name="Wang X."/>
            <person name="Warfsmann J."/>
            <person name="Weissenbach J."/>
            <person name="White D.D."/>
            <person name="White J.D."/>
            <person name="Wiley G.B."/>
            <person name="Wincker P."/>
            <person name="Xing Y."/>
            <person name="Yang L."/>
            <person name="Yao Z."/>
            <person name="Ying F."/>
            <person name="Zhai J."/>
            <person name="Zhou L."/>
            <person name="Zuber A."/>
            <person name="Denarie J."/>
            <person name="Dixon R.A."/>
            <person name="May G.D."/>
            <person name="Schwartz D.C."/>
            <person name="Rogers J."/>
            <person name="Quetier F."/>
            <person name="Town C.D."/>
            <person name="Roe B.A."/>
        </authorList>
    </citation>
    <scope>NUCLEOTIDE SEQUENCE [LARGE SCALE GENOMIC DNA]</scope>
    <source>
        <strain evidence="2">A17</strain>
        <strain evidence="3 4">cv. Jemalong A17</strain>
    </source>
</reference>
<evidence type="ECO:0000256" key="1">
    <source>
        <dbReference type="SAM" id="SignalP"/>
    </source>
</evidence>
<protein>
    <recommendedName>
        <fullName evidence="5">Transmembrane protein</fullName>
    </recommendedName>
</protein>
<dbReference type="AlphaFoldDB" id="A0A072TIW8"/>
<gene>
    <name evidence="2" type="ORF">MTR_0083s0050</name>
</gene>
<sequence length="89" mass="9528">MMKKLPLRFLAYWGILAVKAANAIIKKYCPEEDFHVQRLARDATICLAGILYFIHSSAGAAPPPSLSIQYKGSASCGGQSPVNGSSNES</sequence>
<accession>A0A072TIW8</accession>
<feature type="chain" id="PRO_5014498722" description="Transmembrane protein" evidence="1">
    <location>
        <begin position="21"/>
        <end position="89"/>
    </location>
</feature>
<dbReference type="Proteomes" id="UP000002051">
    <property type="component" value="Unassembled WGS sequence"/>
</dbReference>
<keyword evidence="4" id="KW-1185">Reference proteome</keyword>
<reference evidence="2 4" key="2">
    <citation type="journal article" date="2014" name="BMC Genomics">
        <title>An improved genome release (version Mt4.0) for the model legume Medicago truncatula.</title>
        <authorList>
            <person name="Tang H."/>
            <person name="Krishnakumar V."/>
            <person name="Bidwell S."/>
            <person name="Rosen B."/>
            <person name="Chan A."/>
            <person name="Zhou S."/>
            <person name="Gentzbittel L."/>
            <person name="Childs K.L."/>
            <person name="Yandell M."/>
            <person name="Gundlach H."/>
            <person name="Mayer K.F."/>
            <person name="Schwartz D.C."/>
            <person name="Town C.D."/>
        </authorList>
    </citation>
    <scope>GENOME REANNOTATION</scope>
    <source>
        <strain evidence="2">A17</strain>
        <strain evidence="3 4">cv. Jemalong A17</strain>
    </source>
</reference>
<dbReference type="EnsemblPlants" id="KEH16838">
    <property type="protein sequence ID" value="KEH16838"/>
    <property type="gene ID" value="MTR_0083s0050"/>
</dbReference>
<feature type="signal peptide" evidence="1">
    <location>
        <begin position="1"/>
        <end position="20"/>
    </location>
</feature>
<proteinExistence type="predicted"/>
<evidence type="ECO:0000313" key="4">
    <source>
        <dbReference type="Proteomes" id="UP000002051"/>
    </source>
</evidence>
<dbReference type="HOGENOM" id="CLU_187134_0_0_1"/>
<evidence type="ECO:0000313" key="2">
    <source>
        <dbReference type="EMBL" id="KEH16838.1"/>
    </source>
</evidence>
<evidence type="ECO:0008006" key="5">
    <source>
        <dbReference type="Google" id="ProtNLM"/>
    </source>
</evidence>